<keyword evidence="5 9" id="KW-0645">Protease</keyword>
<dbReference type="GO" id="GO:0004252">
    <property type="term" value="F:serine-type endopeptidase activity"/>
    <property type="evidence" value="ECO:0007669"/>
    <property type="project" value="UniProtKB-UniRule"/>
</dbReference>
<feature type="active site" description="Charge relay system" evidence="9">
    <location>
        <position position="358"/>
    </location>
</feature>
<protein>
    <submittedName>
        <fullName evidence="13">Peptidase S8</fullName>
    </submittedName>
</protein>
<dbReference type="Proteomes" id="UP000323732">
    <property type="component" value="Unassembled WGS sequence"/>
</dbReference>
<feature type="domain" description="Fervidolysin-like N-terminal prodomain" evidence="12">
    <location>
        <begin position="55"/>
        <end position="125"/>
    </location>
</feature>
<dbReference type="InterPro" id="IPR034084">
    <property type="entry name" value="Thermitase-like_dom"/>
</dbReference>
<feature type="chain" id="PRO_5022672647" evidence="10">
    <location>
        <begin position="31"/>
        <end position="1163"/>
    </location>
</feature>
<dbReference type="InterPro" id="IPR022398">
    <property type="entry name" value="Peptidase_S8_His-AS"/>
</dbReference>
<evidence type="ECO:0000256" key="7">
    <source>
        <dbReference type="ARBA" id="ARBA00022825"/>
    </source>
</evidence>
<keyword evidence="6 9" id="KW-0378">Hydrolase</keyword>
<evidence type="ECO:0000259" key="11">
    <source>
        <dbReference type="Pfam" id="PF00082"/>
    </source>
</evidence>
<dbReference type="GO" id="GO:0006508">
    <property type="term" value="P:proteolysis"/>
    <property type="evidence" value="ECO:0007669"/>
    <property type="project" value="UniProtKB-KW"/>
</dbReference>
<dbReference type="Pfam" id="PF22148">
    <property type="entry name" value="Fervidolysin_NPro-like"/>
    <property type="match status" value="1"/>
</dbReference>
<dbReference type="GO" id="GO:0005576">
    <property type="term" value="C:extracellular region"/>
    <property type="evidence" value="ECO:0007669"/>
    <property type="project" value="UniProtKB-SubCell"/>
</dbReference>
<dbReference type="PANTHER" id="PTHR43806">
    <property type="entry name" value="PEPTIDASE S8"/>
    <property type="match status" value="1"/>
</dbReference>
<keyword evidence="4" id="KW-0964">Secreted</keyword>
<dbReference type="Pfam" id="PF00082">
    <property type="entry name" value="Peptidase_S8"/>
    <property type="match status" value="1"/>
</dbReference>
<dbReference type="PROSITE" id="PS00137">
    <property type="entry name" value="SUBTILASE_HIS"/>
    <property type="match status" value="1"/>
</dbReference>
<evidence type="ECO:0000256" key="1">
    <source>
        <dbReference type="ARBA" id="ARBA00001913"/>
    </source>
</evidence>
<comment type="caution">
    <text evidence="13">The sequence shown here is derived from an EMBL/GenBank/DDBJ whole genome shotgun (WGS) entry which is preliminary data.</text>
</comment>
<accession>A0A5D4SPT5</accession>
<dbReference type="PROSITE" id="PS51892">
    <property type="entry name" value="SUBTILASE"/>
    <property type="match status" value="1"/>
</dbReference>
<evidence type="ECO:0000256" key="4">
    <source>
        <dbReference type="ARBA" id="ARBA00022525"/>
    </source>
</evidence>
<keyword evidence="7 9" id="KW-0720">Serine protease</keyword>
<dbReference type="SUPFAM" id="SSF52743">
    <property type="entry name" value="Subtilisin-like"/>
    <property type="match status" value="1"/>
</dbReference>
<dbReference type="PANTHER" id="PTHR43806:SF11">
    <property type="entry name" value="CEREVISIN-RELATED"/>
    <property type="match status" value="1"/>
</dbReference>
<dbReference type="InterPro" id="IPR050131">
    <property type="entry name" value="Peptidase_S8_subtilisin-like"/>
</dbReference>
<dbReference type="PRINTS" id="PR00723">
    <property type="entry name" value="SUBTILISIN"/>
</dbReference>
<dbReference type="InterPro" id="IPR036852">
    <property type="entry name" value="Peptidase_S8/S53_dom_sf"/>
</dbReference>
<dbReference type="InterPro" id="IPR015500">
    <property type="entry name" value="Peptidase_S8_subtilisin-rel"/>
</dbReference>
<comment type="cofactor">
    <cofactor evidence="1">
        <name>Ca(2+)</name>
        <dbReference type="ChEBI" id="CHEBI:29108"/>
    </cofactor>
</comment>
<comment type="subcellular location">
    <subcellularLocation>
        <location evidence="2">Secreted</location>
    </subcellularLocation>
</comment>
<evidence type="ECO:0000313" key="14">
    <source>
        <dbReference type="Proteomes" id="UP000323732"/>
    </source>
</evidence>
<organism evidence="13 14">
    <name type="scientific">Bacillus infantis</name>
    <dbReference type="NCBI Taxonomy" id="324767"/>
    <lineage>
        <taxon>Bacteria</taxon>
        <taxon>Bacillati</taxon>
        <taxon>Bacillota</taxon>
        <taxon>Bacilli</taxon>
        <taxon>Bacillales</taxon>
        <taxon>Bacillaceae</taxon>
        <taxon>Bacillus</taxon>
    </lineage>
</organism>
<evidence type="ECO:0000256" key="10">
    <source>
        <dbReference type="SAM" id="SignalP"/>
    </source>
</evidence>
<dbReference type="PROSITE" id="PS00138">
    <property type="entry name" value="SUBTILASE_SER"/>
    <property type="match status" value="1"/>
</dbReference>
<feature type="signal peptide" evidence="10">
    <location>
        <begin position="1"/>
        <end position="30"/>
    </location>
</feature>
<evidence type="ECO:0000256" key="8">
    <source>
        <dbReference type="ARBA" id="ARBA00022837"/>
    </source>
</evidence>
<dbReference type="RefSeq" id="WP_148949710.1">
    <property type="nucleotide sequence ID" value="NZ_VTES01000003.1"/>
</dbReference>
<dbReference type="EMBL" id="VTES01000003">
    <property type="protein sequence ID" value="TYS63796.1"/>
    <property type="molecule type" value="Genomic_DNA"/>
</dbReference>
<comment type="similarity">
    <text evidence="3 9">Belongs to the peptidase S8 family.</text>
</comment>
<sequence length="1163" mass="128446">MKKIKNQAISLAAGLVLAAGPFASANSAYADADLNLKAEVAAYKAESPLLQKKLEQTKQAALSEDTILIKYSKPLTATEHRAAGGTLVKIIPGLNYAVVKVKDKKNLNKAMNKYSSFKQVESVNPSALYKPLAITDPKVNEQYHLGQLKAAEAQKLAGNKQVTVAVIDQGTDMNHPELKGKLLPGYNTVNPMNQGSPDYHGTHVSGIIAGAKDNGIGGYGINPNAKILPIDVFDRGWGASDFAIAQGILHAVEKGAKVINMSLGGPMKSPVIEEAVNKALEKNVTVVAAAGNTGDDTLSYPAAYEGVISVGSVNSKKTLSDFSTFGPSVDVVAPGDEVYSTLYDYEKKSTFTKMSGTSMASPMVAGTVSLLLSKYPDLTPSQVEYVLEHTADDLGDKGFDVKYGNGLINPVRALQYDMKKIPDLSSKTWSEKEILEKAEKVELNGNTAFTGTFTKPFEEKWLQTDVRIGDKIQFELDGSSQYDYKLMIYLNSPEGKLKLDVNKVREGKKEGKFIDIPHSGTLSFGVKDVNGSYDDSGKRLSNYNLNVKKLKELPKDESSSEMPIDIQLPYDSKGKNYTLMATGEEKDDDFYSFSVEEEQLVRISLSAIPGVDTSIGVYEIGKDMIDLEGMSKEEQESLKKEIAKSQEEGEPVYYSNNKGKSEGETLSFIARPDMEYKVKASNEAVNYFGIYDFIMNEEMMDEEQKPEFSLTPYNIKVEGKVLPPDEDGLPMLPPDGEDMGGTLESQREVIFEEYSPDEEFDYVQTIKDGALPSGIGQAVTGYLQSMEDEDWYSITPEETGIYEFNFDDKSNLPLVEIYQIKTDKDKEGKEHSYLSWIGTNMDYSWYPGKLEGKLYTGMEKGETYYLKATTDYMAGSVSFDPYQFNSKLLVSNTGDKYENNNELENIKDLPSAAFEANFSMPNDQDIFYFEPKKTDIYAMTMEMKTASEALKAKYPKQLFGSYFGYMAVIEDVNKDRKLDDEEYARSQYLEKGSMNGTTYGSFKAEKGKSYIILASAYFEGVLPLSLNPYKLTLAPVNKADEDKGSVVKGNIPSKPLPLKKKSDKAWEAAGYLNAGVPYGDEDWYELKLDKDASGTLEFVTGMEADGVISLYRNGKLLAAADHYAAGDTEVMAFNLKKGTYHIKVRDTFGNATLTPYNLKVNIK</sequence>
<dbReference type="InterPro" id="IPR054399">
    <property type="entry name" value="Fervidolysin-like_N_prodom"/>
</dbReference>
<dbReference type="InterPro" id="IPR023828">
    <property type="entry name" value="Peptidase_S8_Ser-AS"/>
</dbReference>
<evidence type="ECO:0000256" key="2">
    <source>
        <dbReference type="ARBA" id="ARBA00004613"/>
    </source>
</evidence>
<keyword evidence="8" id="KW-0106">Calcium</keyword>
<evidence type="ECO:0000313" key="13">
    <source>
        <dbReference type="EMBL" id="TYS63796.1"/>
    </source>
</evidence>
<feature type="active site" description="Charge relay system" evidence="9">
    <location>
        <position position="168"/>
    </location>
</feature>
<evidence type="ECO:0000256" key="9">
    <source>
        <dbReference type="PROSITE-ProRule" id="PRU01240"/>
    </source>
</evidence>
<evidence type="ECO:0000259" key="12">
    <source>
        <dbReference type="Pfam" id="PF22148"/>
    </source>
</evidence>
<evidence type="ECO:0000256" key="3">
    <source>
        <dbReference type="ARBA" id="ARBA00011073"/>
    </source>
</evidence>
<dbReference type="Gene3D" id="2.60.120.380">
    <property type="match status" value="2"/>
</dbReference>
<evidence type="ECO:0000256" key="6">
    <source>
        <dbReference type="ARBA" id="ARBA00022801"/>
    </source>
</evidence>
<feature type="domain" description="Peptidase S8/S53" evidence="11">
    <location>
        <begin position="160"/>
        <end position="406"/>
    </location>
</feature>
<dbReference type="Gene3D" id="3.40.50.200">
    <property type="entry name" value="Peptidase S8/S53 domain"/>
    <property type="match status" value="1"/>
</dbReference>
<gene>
    <name evidence="13" type="ORF">FZD47_09785</name>
</gene>
<dbReference type="InterPro" id="IPR000209">
    <property type="entry name" value="Peptidase_S8/S53_dom"/>
</dbReference>
<evidence type="ECO:0000256" key="5">
    <source>
        <dbReference type="ARBA" id="ARBA00022670"/>
    </source>
</evidence>
<reference evidence="13 14" key="1">
    <citation type="submission" date="2019-08" db="EMBL/GenBank/DDBJ databases">
        <title>Bacillus genomes from the desert of Cuatro Cienegas, Coahuila.</title>
        <authorList>
            <person name="Olmedo-Alvarez G."/>
        </authorList>
    </citation>
    <scope>NUCLEOTIDE SEQUENCE [LARGE SCALE GENOMIC DNA]</scope>
    <source>
        <strain evidence="13 14">CH37_1T</strain>
    </source>
</reference>
<dbReference type="AlphaFoldDB" id="A0A5D4SPT5"/>
<name>A0A5D4SPT5_9BACI</name>
<dbReference type="CDD" id="cd07484">
    <property type="entry name" value="Peptidases_S8_Thermitase_like"/>
    <property type="match status" value="1"/>
</dbReference>
<feature type="active site" description="Charge relay system" evidence="9">
    <location>
        <position position="200"/>
    </location>
</feature>
<keyword evidence="10" id="KW-0732">Signal</keyword>
<proteinExistence type="inferred from homology"/>